<protein>
    <submittedName>
        <fullName evidence="1">Uncharacterized protein</fullName>
    </submittedName>
</protein>
<proteinExistence type="predicted"/>
<name>A0A382AHP5_9ZZZZ</name>
<accession>A0A382AHP5</accession>
<feature type="non-terminal residue" evidence="1">
    <location>
        <position position="1"/>
    </location>
</feature>
<evidence type="ECO:0000313" key="1">
    <source>
        <dbReference type="EMBL" id="SVB00652.1"/>
    </source>
</evidence>
<dbReference type="EMBL" id="UINC01025310">
    <property type="protein sequence ID" value="SVB00652.1"/>
    <property type="molecule type" value="Genomic_DNA"/>
</dbReference>
<sequence length="86" mass="9238">VKTNFRQSVNALNLGGLAPSYYKSITGGLTDVQMDFGIVNDLDTQGYYVLKFGDFTVPIMVEPNIDSGAIGGAVVNDLNYDFGILV</sequence>
<reference evidence="1" key="1">
    <citation type="submission" date="2018-05" db="EMBL/GenBank/DDBJ databases">
        <authorList>
            <person name="Lanie J.A."/>
            <person name="Ng W.-L."/>
            <person name="Kazmierczak K.M."/>
            <person name="Andrzejewski T.M."/>
            <person name="Davidsen T.M."/>
            <person name="Wayne K.J."/>
            <person name="Tettelin H."/>
            <person name="Glass J.I."/>
            <person name="Rusch D."/>
            <person name="Podicherti R."/>
            <person name="Tsui H.-C.T."/>
            <person name="Winkler M.E."/>
        </authorList>
    </citation>
    <scope>NUCLEOTIDE SEQUENCE</scope>
</reference>
<gene>
    <name evidence="1" type="ORF">METZ01_LOCUS153506</name>
</gene>
<organism evidence="1">
    <name type="scientific">marine metagenome</name>
    <dbReference type="NCBI Taxonomy" id="408172"/>
    <lineage>
        <taxon>unclassified sequences</taxon>
        <taxon>metagenomes</taxon>
        <taxon>ecological metagenomes</taxon>
    </lineage>
</organism>
<dbReference type="AlphaFoldDB" id="A0A382AHP5"/>